<evidence type="ECO:0000256" key="1">
    <source>
        <dbReference type="SAM" id="MobiDB-lite"/>
    </source>
</evidence>
<dbReference type="Proteomes" id="UP000019374">
    <property type="component" value="Unassembled WGS sequence"/>
</dbReference>
<sequence>MPSSRHDCISPRDTSSRFRLRPRLDLARRNGDATRKKPSSNASQLVWLLPHGRLLQPAPLAWSR</sequence>
<feature type="region of interest" description="Disordered" evidence="1">
    <location>
        <begin position="1"/>
        <end position="43"/>
    </location>
</feature>
<organism evidence="2 3">
    <name type="scientific">Ophiocordyceps sinensis (strain Co18 / CGMCC 3.14243)</name>
    <name type="common">Yarsagumba caterpillar fungus</name>
    <name type="synonym">Hirsutella sinensis</name>
    <dbReference type="NCBI Taxonomy" id="911162"/>
    <lineage>
        <taxon>Eukaryota</taxon>
        <taxon>Fungi</taxon>
        <taxon>Dikarya</taxon>
        <taxon>Ascomycota</taxon>
        <taxon>Pezizomycotina</taxon>
        <taxon>Sordariomycetes</taxon>
        <taxon>Hypocreomycetidae</taxon>
        <taxon>Hypocreales</taxon>
        <taxon>Ophiocordycipitaceae</taxon>
        <taxon>Ophiocordyceps</taxon>
    </lineage>
</organism>
<name>T5A439_OPHSC</name>
<dbReference type="HOGENOM" id="CLU_2868253_0_0_1"/>
<protein>
    <submittedName>
        <fullName evidence="2">Uncharacterized protein</fullName>
    </submittedName>
</protein>
<accession>T5A439</accession>
<proteinExistence type="predicted"/>
<feature type="compositionally biased region" description="Basic and acidic residues" evidence="1">
    <location>
        <begin position="1"/>
        <end position="35"/>
    </location>
</feature>
<evidence type="ECO:0000313" key="2">
    <source>
        <dbReference type="EMBL" id="EQK97358.1"/>
    </source>
</evidence>
<dbReference type="AlphaFoldDB" id="T5A439"/>
<dbReference type="EMBL" id="KE661356">
    <property type="protein sequence ID" value="EQK97358.1"/>
    <property type="molecule type" value="Genomic_DNA"/>
</dbReference>
<reference evidence="2 3" key="1">
    <citation type="journal article" date="2013" name="Chin. Sci. Bull.">
        <title>Genome survey uncovers the secrets of sex and lifestyle in caterpillar fungus.</title>
        <authorList>
            <person name="Hu X."/>
            <person name="Zhang Y."/>
            <person name="Xiao G."/>
            <person name="Zheng P."/>
            <person name="Xia Y."/>
            <person name="Zhang X."/>
            <person name="St Leger R.J."/>
            <person name="Liu X."/>
            <person name="Wang C."/>
        </authorList>
    </citation>
    <scope>NUCLEOTIDE SEQUENCE [LARGE SCALE GENOMIC DNA]</scope>
    <source>
        <strain evidence="3">Co18 / CGMCC 3.14243</strain>
        <tissue evidence="2">Fruit-body</tissue>
    </source>
</reference>
<gene>
    <name evidence="2" type="ORF">OCS_06929</name>
</gene>
<evidence type="ECO:0000313" key="3">
    <source>
        <dbReference type="Proteomes" id="UP000019374"/>
    </source>
</evidence>